<dbReference type="PANTHER" id="PTHR20961">
    <property type="entry name" value="GLYCOSYLTRANSFERASE"/>
    <property type="match status" value="1"/>
</dbReference>
<evidence type="ECO:0000256" key="2">
    <source>
        <dbReference type="ARBA" id="ARBA00022676"/>
    </source>
</evidence>
<dbReference type="PANTHER" id="PTHR20961:SF124">
    <property type="entry name" value="GLYCOSYLTRANSFERASE"/>
    <property type="match status" value="1"/>
</dbReference>
<reference evidence="9" key="1">
    <citation type="submission" date="2024-07" db="EMBL/GenBank/DDBJ databases">
        <title>Two chromosome-level genome assemblies of Korean endemic species Abeliophyllum distichum and Forsythia ovata (Oleaceae).</title>
        <authorList>
            <person name="Jang H."/>
        </authorList>
    </citation>
    <scope>NUCLEOTIDE SEQUENCE [LARGE SCALE GENOMIC DNA]</scope>
</reference>
<evidence type="ECO:0000256" key="5">
    <source>
        <dbReference type="SAM" id="MobiDB-lite"/>
    </source>
</evidence>
<dbReference type="AlphaFoldDB" id="A0ABD1PM26"/>
<keyword evidence="2" id="KW-0328">Glycosyltransferase</keyword>
<comment type="caution">
    <text evidence="8">The sequence shown here is derived from an EMBL/GenBank/DDBJ whole genome shotgun (WGS) entry which is preliminary data.</text>
</comment>
<keyword evidence="9" id="KW-1185">Reference proteome</keyword>
<dbReference type="Gene3D" id="3.40.50.200">
    <property type="entry name" value="Peptidase S8/S53 domain"/>
    <property type="match status" value="1"/>
</dbReference>
<evidence type="ECO:0000259" key="7">
    <source>
        <dbReference type="Pfam" id="PF04577"/>
    </source>
</evidence>
<accession>A0ABD1PM26</accession>
<dbReference type="Pfam" id="PF04577">
    <property type="entry name" value="Glyco_transf_61"/>
    <property type="match status" value="1"/>
</dbReference>
<keyword evidence="4" id="KW-0325">Glycoprotein</keyword>
<feature type="domain" description="Peptidase S8/S53" evidence="6">
    <location>
        <begin position="23"/>
        <end position="134"/>
    </location>
</feature>
<dbReference type="EMBL" id="JBFOLJ010000018">
    <property type="protein sequence ID" value="KAL2464654.1"/>
    <property type="molecule type" value="Genomic_DNA"/>
</dbReference>
<evidence type="ECO:0000256" key="4">
    <source>
        <dbReference type="ARBA" id="ARBA00023180"/>
    </source>
</evidence>
<sequence length="707" mass="78910">MVLKKLICAQFFSRGYNMASGGKETQTPPDEDGHGTHMASTAARSQVANASLFGYASGTAQGMALHAQVAAYKVCWKTSCFGSDILAGMEQAILDGVDVLSFSLRGGSVPYYRDTTAIGAFAAMEKGIPVLRSAETVVLTKSTLANVAPWIMTVGAGTLDRDFPVYATLGNGQKFTGVSLYSGRGMGEKIVEMVYNKDCKSFKDKIEEITESLAKTIDDSEEGTTAANLIEKLSVESKNTEDKQEAKEASVSSEKEKGKTEQQKKLAARNSFGVDNGSETDVNTSLCSSVPNGTICCDRSSIRSDICIMIGDVRTHSVSSSIFLYRAIDPSGYLTGLTDDDEEVDEYVIQHEKIRPYTRKWEPGVMDTINELDLVVKQKDFGVRRSCDVVHDVPAVFFSTGGYTGNLYHEFNDGILPLYITTQHLNKKVVFVILEYHNWWITKYGDILSQLSDFPAVEFHRDKRVHCFPKAIIGLKIHDDLTVETSLMENHKTIGDFRDLLDRAYWPRIRGLIQDEERKARLKMEKSTLLPSSRTMKKPKLVIISRNGSRAITNEDSLVKMAKSIGFLVVLLKPERTTELAKVYRLLNSSDVMVGVHGAALTHFLFMRPGSVFIQVVPLGSEWAAETYYAEPSQKLGLKYIGYKILPKESSLYADYDKNDPILIDPSSVNKKGWEFTKKIYLDSQMVRLNLRRFRKRLLHAYLLLRC</sequence>
<organism evidence="8 9">
    <name type="scientific">Forsythia ovata</name>
    <dbReference type="NCBI Taxonomy" id="205694"/>
    <lineage>
        <taxon>Eukaryota</taxon>
        <taxon>Viridiplantae</taxon>
        <taxon>Streptophyta</taxon>
        <taxon>Embryophyta</taxon>
        <taxon>Tracheophyta</taxon>
        <taxon>Spermatophyta</taxon>
        <taxon>Magnoliopsida</taxon>
        <taxon>eudicotyledons</taxon>
        <taxon>Gunneridae</taxon>
        <taxon>Pentapetalae</taxon>
        <taxon>asterids</taxon>
        <taxon>lamiids</taxon>
        <taxon>Lamiales</taxon>
        <taxon>Oleaceae</taxon>
        <taxon>Forsythieae</taxon>
        <taxon>Forsythia</taxon>
    </lineage>
</organism>
<evidence type="ECO:0000259" key="6">
    <source>
        <dbReference type="Pfam" id="PF00082"/>
    </source>
</evidence>
<dbReference type="GO" id="GO:0016763">
    <property type="term" value="F:pentosyltransferase activity"/>
    <property type="evidence" value="ECO:0007669"/>
    <property type="project" value="UniProtKB-ARBA"/>
</dbReference>
<dbReference type="GO" id="GO:0000139">
    <property type="term" value="C:Golgi membrane"/>
    <property type="evidence" value="ECO:0007669"/>
    <property type="project" value="UniProtKB-SubCell"/>
</dbReference>
<gene>
    <name evidence="8" type="ORF">Fot_52610</name>
</gene>
<feature type="region of interest" description="Disordered" evidence="5">
    <location>
        <begin position="237"/>
        <end position="278"/>
    </location>
</feature>
<proteinExistence type="predicted"/>
<dbReference type="InterPro" id="IPR049625">
    <property type="entry name" value="Glyco_transf_61_cat"/>
</dbReference>
<dbReference type="SUPFAM" id="SSF52743">
    <property type="entry name" value="Subtilisin-like"/>
    <property type="match status" value="1"/>
</dbReference>
<feature type="compositionally biased region" description="Basic and acidic residues" evidence="5">
    <location>
        <begin position="237"/>
        <end position="264"/>
    </location>
</feature>
<protein>
    <submittedName>
        <fullName evidence="8">Uncharacterized protein</fullName>
    </submittedName>
</protein>
<evidence type="ECO:0000256" key="1">
    <source>
        <dbReference type="ARBA" id="ARBA00004323"/>
    </source>
</evidence>
<name>A0ABD1PM26_9LAMI</name>
<dbReference type="Proteomes" id="UP001604277">
    <property type="component" value="Unassembled WGS sequence"/>
</dbReference>
<dbReference type="InterPro" id="IPR000209">
    <property type="entry name" value="Peptidase_S8/S53_dom"/>
</dbReference>
<evidence type="ECO:0000256" key="3">
    <source>
        <dbReference type="ARBA" id="ARBA00022679"/>
    </source>
</evidence>
<evidence type="ECO:0000313" key="8">
    <source>
        <dbReference type="EMBL" id="KAL2464654.1"/>
    </source>
</evidence>
<keyword evidence="3" id="KW-0808">Transferase</keyword>
<dbReference type="InterPro" id="IPR007657">
    <property type="entry name" value="Glycosyltransferase_61"/>
</dbReference>
<feature type="region of interest" description="Disordered" evidence="5">
    <location>
        <begin position="20"/>
        <end position="39"/>
    </location>
</feature>
<feature type="domain" description="Glycosyltransferase 61 catalytic" evidence="7">
    <location>
        <begin position="534"/>
        <end position="614"/>
    </location>
</feature>
<evidence type="ECO:0000313" key="9">
    <source>
        <dbReference type="Proteomes" id="UP001604277"/>
    </source>
</evidence>
<comment type="subcellular location">
    <subcellularLocation>
        <location evidence="1">Golgi apparatus membrane</location>
        <topology evidence="1">Single-pass type II membrane protein</topology>
    </subcellularLocation>
</comment>
<dbReference type="InterPro" id="IPR036852">
    <property type="entry name" value="Peptidase_S8/S53_dom_sf"/>
</dbReference>
<dbReference type="Pfam" id="PF00082">
    <property type="entry name" value="Peptidase_S8"/>
    <property type="match status" value="1"/>
</dbReference>